<dbReference type="PANTHER" id="PTHR22897:SF8">
    <property type="entry name" value="SULFHYDRYL OXIDASE"/>
    <property type="match status" value="1"/>
</dbReference>
<dbReference type="GO" id="GO:0006457">
    <property type="term" value="P:protein folding"/>
    <property type="evidence" value="ECO:0007669"/>
    <property type="project" value="TreeGrafter"/>
</dbReference>
<keyword evidence="3" id="KW-1185">Reference proteome</keyword>
<dbReference type="OrthoDB" id="59470at2759"/>
<evidence type="ECO:0000256" key="1">
    <source>
        <dbReference type="SAM" id="Phobius"/>
    </source>
</evidence>
<keyword evidence="1" id="KW-0472">Membrane</keyword>
<sequence>MSSFSLLSLVDILRCRYLLYTKDGESQFAFNATCDFVYNFFICEECRQHFYKMCSRYWRSQIPKDKLASKAALPSCYLGYDYSNKKIERNQDEVYKFLTNYYGKTLASLYKDKSIVGNDRTDVGAEDLMVEATNAVVVPLGAALAIAVASCAVGALACYWRSRQKSRKYFHHLHSLKSI</sequence>
<organism evidence="2 3">
    <name type="scientific">Lupinus albus</name>
    <name type="common">White lupine</name>
    <name type="synonym">Lupinus termis</name>
    <dbReference type="NCBI Taxonomy" id="3870"/>
    <lineage>
        <taxon>Eukaryota</taxon>
        <taxon>Viridiplantae</taxon>
        <taxon>Streptophyta</taxon>
        <taxon>Embryophyta</taxon>
        <taxon>Tracheophyta</taxon>
        <taxon>Spermatophyta</taxon>
        <taxon>Magnoliopsida</taxon>
        <taxon>eudicotyledons</taxon>
        <taxon>Gunneridae</taxon>
        <taxon>Pentapetalae</taxon>
        <taxon>rosids</taxon>
        <taxon>fabids</taxon>
        <taxon>Fabales</taxon>
        <taxon>Fabaceae</taxon>
        <taxon>Papilionoideae</taxon>
        <taxon>50 kb inversion clade</taxon>
        <taxon>genistoids sensu lato</taxon>
        <taxon>core genistoids</taxon>
        <taxon>Genisteae</taxon>
        <taxon>Lupinus</taxon>
    </lineage>
</organism>
<dbReference type="GO" id="GO:0016971">
    <property type="term" value="F:flavin-dependent sulfhydryl oxidase activity"/>
    <property type="evidence" value="ECO:0007669"/>
    <property type="project" value="InterPro"/>
</dbReference>
<protein>
    <submittedName>
        <fullName evidence="2">Putative thiol oxidase</fullName>
    </submittedName>
</protein>
<dbReference type="PANTHER" id="PTHR22897">
    <property type="entry name" value="QUIESCIN Q6-RELATED SULFHYDRYL OXIDASE"/>
    <property type="match status" value="1"/>
</dbReference>
<dbReference type="Proteomes" id="UP000447434">
    <property type="component" value="Chromosome 21"/>
</dbReference>
<evidence type="ECO:0000313" key="3">
    <source>
        <dbReference type="Proteomes" id="UP000447434"/>
    </source>
</evidence>
<dbReference type="GO" id="GO:0000139">
    <property type="term" value="C:Golgi membrane"/>
    <property type="evidence" value="ECO:0007669"/>
    <property type="project" value="TreeGrafter"/>
</dbReference>
<gene>
    <name evidence="2" type="ORF">Lalb_Chr21g0308531</name>
</gene>
<evidence type="ECO:0000313" key="2">
    <source>
        <dbReference type="EMBL" id="KAE9589392.1"/>
    </source>
</evidence>
<proteinExistence type="predicted"/>
<keyword evidence="1" id="KW-0812">Transmembrane</keyword>
<dbReference type="GO" id="GO:0003756">
    <property type="term" value="F:protein disulfide isomerase activity"/>
    <property type="evidence" value="ECO:0007669"/>
    <property type="project" value="TreeGrafter"/>
</dbReference>
<accession>A0A6A4NIU4</accession>
<dbReference type="AlphaFoldDB" id="A0A6A4NIU4"/>
<name>A0A6A4NIU4_LUPAL</name>
<keyword evidence="1" id="KW-1133">Transmembrane helix</keyword>
<comment type="caution">
    <text evidence="2">The sequence shown here is derived from an EMBL/GenBank/DDBJ whole genome shotgun (WGS) entry which is preliminary data.</text>
</comment>
<dbReference type="GO" id="GO:0005615">
    <property type="term" value="C:extracellular space"/>
    <property type="evidence" value="ECO:0007669"/>
    <property type="project" value="TreeGrafter"/>
</dbReference>
<reference evidence="3" key="1">
    <citation type="journal article" date="2020" name="Nat. Commun.">
        <title>Genome sequence of the cluster root forming white lupin.</title>
        <authorList>
            <person name="Hufnagel B."/>
            <person name="Marques A."/>
            <person name="Soriano A."/>
            <person name="Marques L."/>
            <person name="Divol F."/>
            <person name="Doumas P."/>
            <person name="Sallet E."/>
            <person name="Mancinotti D."/>
            <person name="Carrere S."/>
            <person name="Marande W."/>
            <person name="Arribat S."/>
            <person name="Keller J."/>
            <person name="Huneau C."/>
            <person name="Blein T."/>
            <person name="Aime D."/>
            <person name="Laguerre M."/>
            <person name="Taylor J."/>
            <person name="Schubert V."/>
            <person name="Nelson M."/>
            <person name="Geu-Flores F."/>
            <person name="Crespi M."/>
            <person name="Gallardo-Guerrero K."/>
            <person name="Delaux P.-M."/>
            <person name="Salse J."/>
            <person name="Berges H."/>
            <person name="Guyot R."/>
            <person name="Gouzy J."/>
            <person name="Peret B."/>
        </authorList>
    </citation>
    <scope>NUCLEOTIDE SEQUENCE [LARGE SCALE GENOMIC DNA]</scope>
    <source>
        <strain evidence="3">cv. Amiga</strain>
    </source>
</reference>
<dbReference type="InterPro" id="IPR039798">
    <property type="entry name" value="Sulfhydryl_oxidase"/>
</dbReference>
<feature type="transmembrane region" description="Helical" evidence="1">
    <location>
        <begin position="136"/>
        <end position="160"/>
    </location>
</feature>
<dbReference type="EMBL" id="WOCE01000021">
    <property type="protein sequence ID" value="KAE9589392.1"/>
    <property type="molecule type" value="Genomic_DNA"/>
</dbReference>